<dbReference type="Proteomes" id="UP000274756">
    <property type="component" value="Unassembled WGS sequence"/>
</dbReference>
<evidence type="ECO:0000313" key="3">
    <source>
        <dbReference type="Proteomes" id="UP000038040"/>
    </source>
</evidence>
<evidence type="ECO:0000313" key="5">
    <source>
        <dbReference type="WBParaSite" id="DME_0000827801-mRNA-1"/>
    </source>
</evidence>
<gene>
    <name evidence="2" type="ORF">DME_LOCUS2308</name>
</gene>
<keyword evidence="1" id="KW-0472">Membrane</keyword>
<evidence type="ECO:0000256" key="1">
    <source>
        <dbReference type="SAM" id="Phobius"/>
    </source>
</evidence>
<reference evidence="2 4" key="2">
    <citation type="submission" date="2018-11" db="EMBL/GenBank/DDBJ databases">
        <authorList>
            <consortium name="Pathogen Informatics"/>
        </authorList>
    </citation>
    <scope>NUCLEOTIDE SEQUENCE [LARGE SCALE GENOMIC DNA]</scope>
</reference>
<dbReference type="EMBL" id="UYYG01000054">
    <property type="protein sequence ID" value="VDN52335.1"/>
    <property type="molecule type" value="Genomic_DNA"/>
</dbReference>
<keyword evidence="4" id="KW-1185">Reference proteome</keyword>
<feature type="transmembrane region" description="Helical" evidence="1">
    <location>
        <begin position="40"/>
        <end position="73"/>
    </location>
</feature>
<protein>
    <submittedName>
        <fullName evidence="2 5">Uncharacterized protein</fullName>
    </submittedName>
</protein>
<proteinExistence type="predicted"/>
<keyword evidence="1" id="KW-1133">Transmembrane helix</keyword>
<keyword evidence="1" id="KW-0812">Transmembrane</keyword>
<accession>A0A0N4UKK6</accession>
<sequence length="79" mass="8391">MYDFIASIVTILCSIQEALTSASAYGFGDNNLYNPAGAIYGAYGLMVIIALFFIALFLLCCLVCCGGTAFAVVRTAMEK</sequence>
<name>A0A0N4UKK6_DRAME</name>
<dbReference type="AlphaFoldDB" id="A0A0N4UKK6"/>
<dbReference type="Proteomes" id="UP000038040">
    <property type="component" value="Unplaced"/>
</dbReference>
<evidence type="ECO:0000313" key="4">
    <source>
        <dbReference type="Proteomes" id="UP000274756"/>
    </source>
</evidence>
<evidence type="ECO:0000313" key="2">
    <source>
        <dbReference type="EMBL" id="VDN52335.1"/>
    </source>
</evidence>
<organism evidence="3 5">
    <name type="scientific">Dracunculus medinensis</name>
    <name type="common">Guinea worm</name>
    <dbReference type="NCBI Taxonomy" id="318479"/>
    <lineage>
        <taxon>Eukaryota</taxon>
        <taxon>Metazoa</taxon>
        <taxon>Ecdysozoa</taxon>
        <taxon>Nematoda</taxon>
        <taxon>Chromadorea</taxon>
        <taxon>Rhabditida</taxon>
        <taxon>Spirurina</taxon>
        <taxon>Dracunculoidea</taxon>
        <taxon>Dracunculidae</taxon>
        <taxon>Dracunculus</taxon>
    </lineage>
</organism>
<reference evidence="5" key="1">
    <citation type="submission" date="2017-02" db="UniProtKB">
        <authorList>
            <consortium name="WormBaseParasite"/>
        </authorList>
    </citation>
    <scope>IDENTIFICATION</scope>
</reference>
<dbReference type="WBParaSite" id="DME_0000827801-mRNA-1">
    <property type="protein sequence ID" value="DME_0000827801-mRNA-1"/>
    <property type="gene ID" value="DME_0000827801"/>
</dbReference>